<evidence type="ECO:0000313" key="3">
    <source>
        <dbReference type="Proteomes" id="UP001183246"/>
    </source>
</evidence>
<evidence type="ECO:0000313" key="2">
    <source>
        <dbReference type="EMBL" id="MDT0343081.1"/>
    </source>
</evidence>
<reference evidence="3" key="1">
    <citation type="submission" date="2023-07" db="EMBL/GenBank/DDBJ databases">
        <title>30 novel species of actinomycetes from the DSMZ collection.</title>
        <authorList>
            <person name="Nouioui I."/>
        </authorList>
    </citation>
    <scope>NUCLEOTIDE SEQUENCE [LARGE SCALE GENOMIC DNA]</scope>
    <source>
        <strain evidence="3">DSM 44938</strain>
    </source>
</reference>
<protein>
    <submittedName>
        <fullName evidence="2">Uncharacterized protein</fullName>
    </submittedName>
</protein>
<sequence>MTALLVDAGPLHALLDRRAAWHARSVRLLESHPGPLTVPTPPDSISSISS</sequence>
<gene>
    <name evidence="2" type="ORF">RM590_10690</name>
</gene>
<dbReference type="RefSeq" id="WP_311704224.1">
    <property type="nucleotide sequence ID" value="NZ_JAVREL010000005.1"/>
</dbReference>
<proteinExistence type="predicted"/>
<name>A0ABU2MNP9_9ACTN</name>
<accession>A0ABU2MNP9</accession>
<dbReference type="EMBL" id="JAVREL010000005">
    <property type="protein sequence ID" value="MDT0343081.1"/>
    <property type="molecule type" value="Genomic_DNA"/>
</dbReference>
<comment type="caution">
    <text evidence="2">The sequence shown here is derived from an EMBL/GenBank/DDBJ whole genome shotgun (WGS) entry which is preliminary data.</text>
</comment>
<evidence type="ECO:0000256" key="1">
    <source>
        <dbReference type="SAM" id="MobiDB-lite"/>
    </source>
</evidence>
<keyword evidence="3" id="KW-1185">Reference proteome</keyword>
<organism evidence="2 3">
    <name type="scientific">Streptomyces litchfieldiae</name>
    <dbReference type="NCBI Taxonomy" id="3075543"/>
    <lineage>
        <taxon>Bacteria</taxon>
        <taxon>Bacillati</taxon>
        <taxon>Actinomycetota</taxon>
        <taxon>Actinomycetes</taxon>
        <taxon>Kitasatosporales</taxon>
        <taxon>Streptomycetaceae</taxon>
        <taxon>Streptomyces</taxon>
    </lineage>
</organism>
<feature type="region of interest" description="Disordered" evidence="1">
    <location>
        <begin position="31"/>
        <end position="50"/>
    </location>
</feature>
<dbReference type="Proteomes" id="UP001183246">
    <property type="component" value="Unassembled WGS sequence"/>
</dbReference>